<dbReference type="InterPro" id="IPR052366">
    <property type="entry name" value="GTP_Pyrophosphokinase"/>
</dbReference>
<dbReference type="InterPro" id="IPR007685">
    <property type="entry name" value="RelA_SpoT"/>
</dbReference>
<feature type="domain" description="RelA/SpoT" evidence="1">
    <location>
        <begin position="67"/>
        <end position="177"/>
    </location>
</feature>
<dbReference type="SMART" id="SM00954">
    <property type="entry name" value="RelA_SpoT"/>
    <property type="match status" value="1"/>
</dbReference>
<evidence type="ECO:0000259" key="1">
    <source>
        <dbReference type="SMART" id="SM00954"/>
    </source>
</evidence>
<dbReference type="AlphaFoldDB" id="A0A1H1ZKG4"/>
<protein>
    <submittedName>
        <fullName evidence="3">PpGpp synthetase catalytic domain-containing protein (RelA/SpoT-type nucleotidyltranferase)</fullName>
    </submittedName>
    <submittedName>
        <fullName evidence="2">PpGpp synthetase/RelA/SpoT-type nucleotidyltransferase</fullName>
    </submittedName>
</protein>
<organism evidence="3 4">
    <name type="scientific">Agromyces flavus</name>
    <dbReference type="NCBI Taxonomy" id="589382"/>
    <lineage>
        <taxon>Bacteria</taxon>
        <taxon>Bacillati</taxon>
        <taxon>Actinomycetota</taxon>
        <taxon>Actinomycetes</taxon>
        <taxon>Micrococcales</taxon>
        <taxon>Microbacteriaceae</taxon>
        <taxon>Agromyces</taxon>
    </lineage>
</organism>
<accession>A0A1H1ZKG4</accession>
<evidence type="ECO:0000313" key="5">
    <source>
        <dbReference type="Proteomes" id="UP000893823"/>
    </source>
</evidence>
<evidence type="ECO:0000313" key="3">
    <source>
        <dbReference type="EMBL" id="SDT34285.1"/>
    </source>
</evidence>
<dbReference type="GO" id="GO:0015969">
    <property type="term" value="P:guanosine tetraphosphate metabolic process"/>
    <property type="evidence" value="ECO:0007669"/>
    <property type="project" value="InterPro"/>
</dbReference>
<evidence type="ECO:0000313" key="4">
    <source>
        <dbReference type="Proteomes" id="UP000199482"/>
    </source>
</evidence>
<name>A0A1H1ZKG4_9MICO</name>
<dbReference type="Proteomes" id="UP000893823">
    <property type="component" value="Unassembled WGS sequence"/>
</dbReference>
<evidence type="ECO:0000313" key="2">
    <source>
        <dbReference type="EMBL" id="MCP2367141.1"/>
    </source>
</evidence>
<dbReference type="CDD" id="cd05399">
    <property type="entry name" value="NT_Rel-Spo_like"/>
    <property type="match status" value="1"/>
</dbReference>
<reference evidence="4" key="1">
    <citation type="submission" date="2016-10" db="EMBL/GenBank/DDBJ databases">
        <authorList>
            <person name="Varghese N."/>
            <person name="Submissions S."/>
        </authorList>
    </citation>
    <scope>NUCLEOTIDE SEQUENCE [LARGE SCALE GENOMIC DNA]</scope>
    <source>
        <strain evidence="4">CPCC 202695</strain>
    </source>
</reference>
<dbReference type="Pfam" id="PF04607">
    <property type="entry name" value="RelA_SpoT"/>
    <property type="match status" value="1"/>
</dbReference>
<keyword evidence="5" id="KW-1185">Reference proteome</keyword>
<dbReference type="RefSeq" id="WP_092674667.1">
    <property type="nucleotide sequence ID" value="NZ_BMDN01000002.1"/>
</dbReference>
<dbReference type="PANTHER" id="PTHR47837:SF1">
    <property type="entry name" value="GTP PYROPHOSPHOKINASE YJBM"/>
    <property type="match status" value="1"/>
</dbReference>
<dbReference type="EMBL" id="SODL02000002">
    <property type="protein sequence ID" value="MCP2367141.1"/>
    <property type="molecule type" value="Genomic_DNA"/>
</dbReference>
<reference evidence="2" key="3">
    <citation type="submission" date="2022-06" db="EMBL/GenBank/DDBJ databases">
        <title>Genomic Encyclopedia of Type Strains, Phase III (KMG-III): the genomes of soil and plant-associated and newly described type strains.</title>
        <authorList>
            <person name="Whitman W."/>
        </authorList>
    </citation>
    <scope>NUCLEOTIDE SEQUENCE</scope>
    <source>
        <strain evidence="2">CPCC 202695</strain>
    </source>
</reference>
<reference evidence="3" key="2">
    <citation type="submission" date="2016-10" db="EMBL/GenBank/DDBJ databases">
        <authorList>
            <person name="de Groot N.N."/>
        </authorList>
    </citation>
    <scope>NUCLEOTIDE SEQUENCE [LARGE SCALE GENOMIC DNA]</scope>
    <source>
        <strain evidence="3">CPCC 202695</strain>
    </source>
</reference>
<proteinExistence type="predicted"/>
<gene>
    <name evidence="2" type="ORF">BCL57_001295</name>
    <name evidence="3" type="ORF">SAMN04489721_3220</name>
</gene>
<dbReference type="PANTHER" id="PTHR47837">
    <property type="entry name" value="GTP PYROPHOSPHOKINASE YJBM"/>
    <property type="match status" value="1"/>
</dbReference>
<dbReference type="SUPFAM" id="SSF81301">
    <property type="entry name" value="Nucleotidyltransferase"/>
    <property type="match status" value="1"/>
</dbReference>
<dbReference type="EMBL" id="LT629755">
    <property type="protein sequence ID" value="SDT34285.1"/>
    <property type="molecule type" value="Genomic_DNA"/>
</dbReference>
<dbReference type="Gene3D" id="3.30.460.10">
    <property type="entry name" value="Beta Polymerase, domain 2"/>
    <property type="match status" value="1"/>
</dbReference>
<dbReference type="STRING" id="589382.SAMN04489721_3220"/>
<dbReference type="InterPro" id="IPR043519">
    <property type="entry name" value="NT_sf"/>
</dbReference>
<dbReference type="Proteomes" id="UP000199482">
    <property type="component" value="Chromosome I"/>
</dbReference>
<sequence>MQSCPWSQKQLRRVGEAIRDGSTPNDGLPTYGEVMLWYNDLAAEVQREIRALDWEPLLQERVPEVTSRPKTIDTLRQKLIRDHDRPMSGVQDIAGVRFEAEMSLDEQDAVVNAIAGRFAHDLDACVRDMRDEPHSGYRAVHIWLRLEGRVEVQVRTHLQGHWANMYESAADLYGRDIRYEWLPDDQEAAQMVTALRELSTLRIAQMERDRNEFELLSLQLEEAGVVVKDQRGHPTPTGARLATLKTRYRSNEARMQKDLQTLSRFFESVRAAGRDD</sequence>